<name>A0AAV0VQV9_9HEMI</name>
<organism evidence="2 3">
    <name type="scientific">Macrosiphum euphorbiae</name>
    <name type="common">potato aphid</name>
    <dbReference type="NCBI Taxonomy" id="13131"/>
    <lineage>
        <taxon>Eukaryota</taxon>
        <taxon>Metazoa</taxon>
        <taxon>Ecdysozoa</taxon>
        <taxon>Arthropoda</taxon>
        <taxon>Hexapoda</taxon>
        <taxon>Insecta</taxon>
        <taxon>Pterygota</taxon>
        <taxon>Neoptera</taxon>
        <taxon>Paraneoptera</taxon>
        <taxon>Hemiptera</taxon>
        <taxon>Sternorrhyncha</taxon>
        <taxon>Aphidomorpha</taxon>
        <taxon>Aphidoidea</taxon>
        <taxon>Aphididae</taxon>
        <taxon>Macrosiphini</taxon>
        <taxon>Macrosiphum</taxon>
    </lineage>
</organism>
<keyword evidence="3" id="KW-1185">Reference proteome</keyword>
<protein>
    <recommendedName>
        <fullName evidence="1">Helitron helicase-like domain-containing protein</fullName>
    </recommendedName>
</protein>
<dbReference type="Proteomes" id="UP001160148">
    <property type="component" value="Unassembled WGS sequence"/>
</dbReference>
<dbReference type="EMBL" id="CARXXK010000001">
    <property type="protein sequence ID" value="CAI6345103.1"/>
    <property type="molecule type" value="Genomic_DNA"/>
</dbReference>
<dbReference type="InterPro" id="IPR025476">
    <property type="entry name" value="Helitron_helicase-like"/>
</dbReference>
<gene>
    <name evidence="2" type="ORF">MEUPH1_LOCUS2153</name>
</gene>
<comment type="caution">
    <text evidence="2">The sequence shown here is derived from an EMBL/GenBank/DDBJ whole genome shotgun (WGS) entry which is preliminary data.</text>
</comment>
<dbReference type="PANTHER" id="PTHR45786:SF74">
    <property type="entry name" value="ATP-DEPENDENT DNA HELICASE"/>
    <property type="match status" value="1"/>
</dbReference>
<feature type="domain" description="Helitron helicase-like" evidence="1">
    <location>
        <begin position="3"/>
        <end position="82"/>
    </location>
</feature>
<accession>A0AAV0VQV9</accession>
<dbReference type="AlphaFoldDB" id="A0AAV0VQV9"/>
<evidence type="ECO:0000313" key="2">
    <source>
        <dbReference type="EMBL" id="CAI6345103.1"/>
    </source>
</evidence>
<evidence type="ECO:0000313" key="3">
    <source>
        <dbReference type="Proteomes" id="UP001160148"/>
    </source>
</evidence>
<reference evidence="2 3" key="1">
    <citation type="submission" date="2023-01" db="EMBL/GenBank/DDBJ databases">
        <authorList>
            <person name="Whitehead M."/>
        </authorList>
    </citation>
    <scope>NUCLEOTIDE SEQUENCE [LARGE SCALE GENOMIC DNA]</scope>
</reference>
<evidence type="ECO:0000259" key="1">
    <source>
        <dbReference type="Pfam" id="PF14214"/>
    </source>
</evidence>
<dbReference type="Pfam" id="PF14214">
    <property type="entry name" value="Helitron_like_N"/>
    <property type="match status" value="1"/>
</dbReference>
<sequence length="96" mass="11386">MIRENPENHLLRYGQLFNQFIVDAFVKIETERLGYIRCNQSKLRVDIYIHLKDVFFHDEHITNTGQKCILPSTSKNGQIYDKKEIVLIDDSNEKVF</sequence>
<dbReference type="PANTHER" id="PTHR45786">
    <property type="entry name" value="DNA BINDING PROTEIN-LIKE"/>
    <property type="match status" value="1"/>
</dbReference>
<proteinExistence type="predicted"/>